<evidence type="ECO:0000313" key="6">
    <source>
        <dbReference type="EMBL" id="KAL0949474.1"/>
    </source>
</evidence>
<sequence>MEKAMPPIAWTPTLRTRTLFLVDLSPKVKEADLRSLIGDEHITKVELNPKGTPGLRSHGTWVPRVLFKTFQSAESTCNSLWEHRFHRRTGRKIHLSPSSKGNSSTSVNALPRWIETQPIMYSADQLFDALRPFGPLLYVYPHTHKGGFVQFQNERDAQAAEDRAVVNGQRLILQPYDRNRLFCRNFPAKASAADIRTLFSEFGEISDTRVVYGPNGISRRYGFVTFKDSSDANCALQMLEQTIYEGSVITVDYARAKTKQQPRQTIPPFQKTQAETASVSPQAPAPQTSGEERHDGRSPEGSCLHCRKSKAEFDKLREDFKTVQIDRDTERESKVKAMESLNAQIEVNAGLEEEVEELQRQIELLQSRCKILVLEAHAANVKPSKPSNARFGGQRNSHTPTMDEKLRQAEIQESRRRMENLREEDERRKREKAEKEKEAREEMLRQERAAKIRVEMEKKEREAAERKRIEDERKREAEKRRLWQRASEEETERCRNLDASLWGHVSPWTAKAAFSRFRLHCDAFDSGQFSSSRPLTFHSIPWPILSDPFNDIVPEDLEWAMVEKFFAYVKLQIPNSEYKNLVQKAHRMFHPDRWRSRGVLETVFDPKIRASLDQAGNMVAQALTPIWSEARKS</sequence>
<dbReference type="PANTHER" id="PTHR48024:SF56">
    <property type="entry name" value="HETEROGENEOUS NUCLEAR RIBONUCLEOPROTEIN A0"/>
    <property type="match status" value="1"/>
</dbReference>
<dbReference type="InterPro" id="IPR050886">
    <property type="entry name" value="RNA-binding_reg"/>
</dbReference>
<dbReference type="Gene3D" id="3.30.70.330">
    <property type="match status" value="1"/>
</dbReference>
<dbReference type="InterPro" id="IPR012677">
    <property type="entry name" value="Nucleotide-bd_a/b_plait_sf"/>
</dbReference>
<feature type="compositionally biased region" description="Basic and acidic residues" evidence="4">
    <location>
        <begin position="401"/>
        <end position="442"/>
    </location>
</feature>
<feature type="compositionally biased region" description="Polar residues" evidence="4">
    <location>
        <begin position="270"/>
        <end position="289"/>
    </location>
</feature>
<keyword evidence="1 2" id="KW-0694">RNA-binding</keyword>
<dbReference type="PANTHER" id="PTHR48024">
    <property type="entry name" value="GEO13361P1-RELATED"/>
    <property type="match status" value="1"/>
</dbReference>
<name>A0ABR3J1G2_9AGAR</name>
<accession>A0ABR3J1G2</accession>
<organism evidence="6 7">
    <name type="scientific">Hohenbuehelia grisea</name>
    <dbReference type="NCBI Taxonomy" id="104357"/>
    <lineage>
        <taxon>Eukaryota</taxon>
        <taxon>Fungi</taxon>
        <taxon>Dikarya</taxon>
        <taxon>Basidiomycota</taxon>
        <taxon>Agaricomycotina</taxon>
        <taxon>Agaricomycetes</taxon>
        <taxon>Agaricomycetidae</taxon>
        <taxon>Agaricales</taxon>
        <taxon>Pleurotineae</taxon>
        <taxon>Pleurotaceae</taxon>
        <taxon>Hohenbuehelia</taxon>
    </lineage>
</organism>
<feature type="coiled-coil region" evidence="3">
    <location>
        <begin position="341"/>
        <end position="375"/>
    </location>
</feature>
<evidence type="ECO:0000313" key="7">
    <source>
        <dbReference type="Proteomes" id="UP001556367"/>
    </source>
</evidence>
<dbReference type="PROSITE" id="PS50102">
    <property type="entry name" value="RRM"/>
    <property type="match status" value="1"/>
</dbReference>
<dbReference type="SMART" id="SM00360">
    <property type="entry name" value="RRM"/>
    <property type="match status" value="2"/>
</dbReference>
<evidence type="ECO:0000256" key="3">
    <source>
        <dbReference type="SAM" id="Coils"/>
    </source>
</evidence>
<keyword evidence="3" id="KW-0175">Coiled coil</keyword>
<evidence type="ECO:0000259" key="5">
    <source>
        <dbReference type="PROSITE" id="PS50102"/>
    </source>
</evidence>
<evidence type="ECO:0000256" key="1">
    <source>
        <dbReference type="ARBA" id="ARBA00022884"/>
    </source>
</evidence>
<feature type="region of interest" description="Disordered" evidence="4">
    <location>
        <begin position="383"/>
        <end position="442"/>
    </location>
</feature>
<evidence type="ECO:0000256" key="4">
    <source>
        <dbReference type="SAM" id="MobiDB-lite"/>
    </source>
</evidence>
<proteinExistence type="predicted"/>
<feature type="domain" description="RRM" evidence="5">
    <location>
        <begin position="179"/>
        <end position="256"/>
    </location>
</feature>
<keyword evidence="7" id="KW-1185">Reference proteome</keyword>
<reference evidence="7" key="1">
    <citation type="submission" date="2024-06" db="EMBL/GenBank/DDBJ databases">
        <title>Multi-omics analyses provide insights into the biosynthesis of the anticancer antibiotic pleurotin in Hohenbuehelia grisea.</title>
        <authorList>
            <person name="Weaver J.A."/>
            <person name="Alberti F."/>
        </authorList>
    </citation>
    <scope>NUCLEOTIDE SEQUENCE [LARGE SCALE GENOMIC DNA]</scope>
    <source>
        <strain evidence="7">T-177</strain>
    </source>
</reference>
<dbReference type="InterPro" id="IPR000504">
    <property type="entry name" value="RRM_dom"/>
</dbReference>
<dbReference type="CDD" id="cd00590">
    <property type="entry name" value="RRM_SF"/>
    <property type="match status" value="1"/>
</dbReference>
<feature type="region of interest" description="Disordered" evidence="4">
    <location>
        <begin position="257"/>
        <end position="304"/>
    </location>
</feature>
<dbReference type="SUPFAM" id="SSF54928">
    <property type="entry name" value="RNA-binding domain, RBD"/>
    <property type="match status" value="2"/>
</dbReference>
<evidence type="ECO:0000256" key="2">
    <source>
        <dbReference type="PROSITE-ProRule" id="PRU00176"/>
    </source>
</evidence>
<dbReference type="EMBL" id="JASNQZ010000012">
    <property type="protein sequence ID" value="KAL0949474.1"/>
    <property type="molecule type" value="Genomic_DNA"/>
</dbReference>
<dbReference type="Pfam" id="PF00076">
    <property type="entry name" value="RRM_1"/>
    <property type="match status" value="1"/>
</dbReference>
<protein>
    <recommendedName>
        <fullName evidence="5">RRM domain-containing protein</fullName>
    </recommendedName>
</protein>
<dbReference type="Proteomes" id="UP001556367">
    <property type="component" value="Unassembled WGS sequence"/>
</dbReference>
<comment type="caution">
    <text evidence="6">The sequence shown here is derived from an EMBL/GenBank/DDBJ whole genome shotgun (WGS) entry which is preliminary data.</text>
</comment>
<gene>
    <name evidence="6" type="ORF">HGRIS_009527</name>
</gene>
<dbReference type="InterPro" id="IPR035979">
    <property type="entry name" value="RBD_domain_sf"/>
</dbReference>